<keyword evidence="2" id="KW-0808">Transferase</keyword>
<dbReference type="VEuPathDB" id="VectorBase:HLOH_055941"/>
<evidence type="ECO:0000256" key="4">
    <source>
        <dbReference type="ARBA" id="ARBA00022833"/>
    </source>
</evidence>
<keyword evidence="4" id="KW-0862">Zinc</keyword>
<evidence type="ECO:0000256" key="3">
    <source>
        <dbReference type="ARBA" id="ARBA00022723"/>
    </source>
</evidence>
<dbReference type="InterPro" id="IPR036589">
    <property type="entry name" value="HCY_dom_sf"/>
</dbReference>
<comment type="pathway">
    <text evidence="5">Amino-acid biosynthesis; L-methionine biosynthesis via de novo pathway.</text>
</comment>
<proteinExistence type="predicted"/>
<dbReference type="GO" id="GO:0009086">
    <property type="term" value="P:methionine biosynthetic process"/>
    <property type="evidence" value="ECO:0007669"/>
    <property type="project" value="TreeGrafter"/>
</dbReference>
<feature type="domain" description="Hcy-binding" evidence="6">
    <location>
        <begin position="2"/>
        <end position="112"/>
    </location>
</feature>
<dbReference type="GO" id="GO:0046872">
    <property type="term" value="F:metal ion binding"/>
    <property type="evidence" value="ECO:0007669"/>
    <property type="project" value="UniProtKB-KW"/>
</dbReference>
<dbReference type="GO" id="GO:0008898">
    <property type="term" value="F:S-adenosylmethionine-homocysteine S-methyltransferase activity"/>
    <property type="evidence" value="ECO:0007669"/>
    <property type="project" value="TreeGrafter"/>
</dbReference>
<sequence>MKARDECAMPGVRVASSVRFYGAALSDFAEYLCACADVVSVDEFIDWHRARVRCLVAAGCDLLAFETIPVAREAVALVCLLREFPGTKTWPSFPISREAPACTAKGEHLAVVMRDC</sequence>
<dbReference type="OrthoDB" id="261426at2759"/>
<organism evidence="7 8">
    <name type="scientific">Haemaphysalis longicornis</name>
    <name type="common">Bush tick</name>
    <dbReference type="NCBI Taxonomy" id="44386"/>
    <lineage>
        <taxon>Eukaryota</taxon>
        <taxon>Metazoa</taxon>
        <taxon>Ecdysozoa</taxon>
        <taxon>Arthropoda</taxon>
        <taxon>Chelicerata</taxon>
        <taxon>Arachnida</taxon>
        <taxon>Acari</taxon>
        <taxon>Parasitiformes</taxon>
        <taxon>Ixodida</taxon>
        <taxon>Ixodoidea</taxon>
        <taxon>Ixodidae</taxon>
        <taxon>Haemaphysalinae</taxon>
        <taxon>Haemaphysalis</taxon>
    </lineage>
</organism>
<name>A0A9J6FG88_HAELO</name>
<dbReference type="Gene3D" id="3.20.20.330">
    <property type="entry name" value="Homocysteine-binding-like domain"/>
    <property type="match status" value="1"/>
</dbReference>
<evidence type="ECO:0000256" key="1">
    <source>
        <dbReference type="ARBA" id="ARBA00022603"/>
    </source>
</evidence>
<dbReference type="GO" id="GO:0033528">
    <property type="term" value="P:S-methylmethionine cycle"/>
    <property type="evidence" value="ECO:0007669"/>
    <property type="project" value="TreeGrafter"/>
</dbReference>
<dbReference type="GO" id="GO:0032259">
    <property type="term" value="P:methylation"/>
    <property type="evidence" value="ECO:0007669"/>
    <property type="project" value="UniProtKB-KW"/>
</dbReference>
<evidence type="ECO:0000259" key="6">
    <source>
        <dbReference type="Pfam" id="PF02574"/>
    </source>
</evidence>
<accession>A0A9J6FG88</accession>
<evidence type="ECO:0000256" key="2">
    <source>
        <dbReference type="ARBA" id="ARBA00022679"/>
    </source>
</evidence>
<dbReference type="Pfam" id="PF02574">
    <property type="entry name" value="S-methyl_trans"/>
    <property type="match status" value="1"/>
</dbReference>
<keyword evidence="3" id="KW-0479">Metal-binding</keyword>
<dbReference type="EMBL" id="JABSTR010000001">
    <property type="protein sequence ID" value="KAH9361052.1"/>
    <property type="molecule type" value="Genomic_DNA"/>
</dbReference>
<dbReference type="InterPro" id="IPR003726">
    <property type="entry name" value="HCY_dom"/>
</dbReference>
<dbReference type="SUPFAM" id="SSF82282">
    <property type="entry name" value="Homocysteine S-methyltransferase"/>
    <property type="match status" value="1"/>
</dbReference>
<reference evidence="7 8" key="1">
    <citation type="journal article" date="2020" name="Cell">
        <title>Large-Scale Comparative Analyses of Tick Genomes Elucidate Their Genetic Diversity and Vector Capacities.</title>
        <authorList>
            <consortium name="Tick Genome and Microbiome Consortium (TIGMIC)"/>
            <person name="Jia N."/>
            <person name="Wang J."/>
            <person name="Shi W."/>
            <person name="Du L."/>
            <person name="Sun Y."/>
            <person name="Zhan W."/>
            <person name="Jiang J.F."/>
            <person name="Wang Q."/>
            <person name="Zhang B."/>
            <person name="Ji P."/>
            <person name="Bell-Sakyi L."/>
            <person name="Cui X.M."/>
            <person name="Yuan T.T."/>
            <person name="Jiang B.G."/>
            <person name="Yang W.F."/>
            <person name="Lam T.T."/>
            <person name="Chang Q.C."/>
            <person name="Ding S.J."/>
            <person name="Wang X.J."/>
            <person name="Zhu J.G."/>
            <person name="Ruan X.D."/>
            <person name="Zhao L."/>
            <person name="Wei J.T."/>
            <person name="Ye R.Z."/>
            <person name="Que T.C."/>
            <person name="Du C.H."/>
            <person name="Zhou Y.H."/>
            <person name="Cheng J.X."/>
            <person name="Dai P.F."/>
            <person name="Guo W.B."/>
            <person name="Han X.H."/>
            <person name="Huang E.J."/>
            <person name="Li L.F."/>
            <person name="Wei W."/>
            <person name="Gao Y.C."/>
            <person name="Liu J.Z."/>
            <person name="Shao H.Z."/>
            <person name="Wang X."/>
            <person name="Wang C.C."/>
            <person name="Yang T.C."/>
            <person name="Huo Q.B."/>
            <person name="Li W."/>
            <person name="Chen H.Y."/>
            <person name="Chen S.E."/>
            <person name="Zhou L.G."/>
            <person name="Ni X.B."/>
            <person name="Tian J.H."/>
            <person name="Sheng Y."/>
            <person name="Liu T."/>
            <person name="Pan Y.S."/>
            <person name="Xia L.Y."/>
            <person name="Li J."/>
            <person name="Zhao F."/>
            <person name="Cao W.C."/>
        </authorList>
    </citation>
    <scope>NUCLEOTIDE SEQUENCE [LARGE SCALE GENOMIC DNA]</scope>
    <source>
        <strain evidence="7">HaeL-2018</strain>
    </source>
</reference>
<keyword evidence="1" id="KW-0489">Methyltransferase</keyword>
<dbReference type="AlphaFoldDB" id="A0A9J6FG88"/>
<evidence type="ECO:0000313" key="7">
    <source>
        <dbReference type="EMBL" id="KAH9361052.1"/>
    </source>
</evidence>
<dbReference type="InterPro" id="IPR051486">
    <property type="entry name" value="Hcy_S-methyltransferase"/>
</dbReference>
<gene>
    <name evidence="7" type="ORF">HPB48_002914</name>
</gene>
<comment type="caution">
    <text evidence="7">The sequence shown here is derived from an EMBL/GenBank/DDBJ whole genome shotgun (WGS) entry which is preliminary data.</text>
</comment>
<dbReference type="PANTHER" id="PTHR46015">
    <property type="entry name" value="ZGC:172121"/>
    <property type="match status" value="1"/>
</dbReference>
<dbReference type="PANTHER" id="PTHR46015:SF1">
    <property type="entry name" value="HOMOCYSTEINE S-METHYLTRANSFERASE-LIKE ISOFORM 1"/>
    <property type="match status" value="1"/>
</dbReference>
<evidence type="ECO:0000313" key="8">
    <source>
        <dbReference type="Proteomes" id="UP000821853"/>
    </source>
</evidence>
<evidence type="ECO:0000256" key="5">
    <source>
        <dbReference type="ARBA" id="ARBA00034478"/>
    </source>
</evidence>
<dbReference type="Proteomes" id="UP000821853">
    <property type="component" value="Chromosome 1"/>
</dbReference>
<keyword evidence="8" id="KW-1185">Reference proteome</keyword>
<protein>
    <recommendedName>
        <fullName evidence="6">Hcy-binding domain-containing protein</fullName>
    </recommendedName>
</protein>